<dbReference type="EMBL" id="CP144694">
    <property type="protein sequence ID" value="WVZ03891.1"/>
    <property type="molecule type" value="Genomic_DNA"/>
</dbReference>
<dbReference type="AlphaFoldDB" id="A0AAQ3N7N1"/>
<dbReference type="Gene3D" id="3.30.200.20">
    <property type="entry name" value="Phosphorylase Kinase, domain 1"/>
    <property type="match status" value="1"/>
</dbReference>
<evidence type="ECO:0000313" key="2">
    <source>
        <dbReference type="Proteomes" id="UP001374535"/>
    </source>
</evidence>
<proteinExistence type="predicted"/>
<protein>
    <submittedName>
        <fullName evidence="1">Uncharacterized protein</fullName>
    </submittedName>
</protein>
<dbReference type="Proteomes" id="UP001374535">
    <property type="component" value="Chromosome 7"/>
</dbReference>
<gene>
    <name evidence="1" type="ORF">V8G54_024697</name>
</gene>
<keyword evidence="2" id="KW-1185">Reference proteome</keyword>
<dbReference type="InterPro" id="IPR011009">
    <property type="entry name" value="Kinase-like_dom_sf"/>
</dbReference>
<dbReference type="SUPFAM" id="SSF56112">
    <property type="entry name" value="Protein kinase-like (PK-like)"/>
    <property type="match status" value="1"/>
</dbReference>
<evidence type="ECO:0000313" key="1">
    <source>
        <dbReference type="EMBL" id="WVZ03891.1"/>
    </source>
</evidence>
<sequence length="112" mass="11978">MGWWQRGHTTGRGSSATVSTATCCAGGAVFAVKSVELSQSESLKREQKILSSVSSLCGCVQRVWRYDGKQQALVQPLHGAHALWHGCSGDSPAVAGSRKRLWHVTPGKLCRG</sequence>
<organism evidence="1 2">
    <name type="scientific">Vigna mungo</name>
    <name type="common">Black gram</name>
    <name type="synonym">Phaseolus mungo</name>
    <dbReference type="NCBI Taxonomy" id="3915"/>
    <lineage>
        <taxon>Eukaryota</taxon>
        <taxon>Viridiplantae</taxon>
        <taxon>Streptophyta</taxon>
        <taxon>Embryophyta</taxon>
        <taxon>Tracheophyta</taxon>
        <taxon>Spermatophyta</taxon>
        <taxon>Magnoliopsida</taxon>
        <taxon>eudicotyledons</taxon>
        <taxon>Gunneridae</taxon>
        <taxon>Pentapetalae</taxon>
        <taxon>rosids</taxon>
        <taxon>fabids</taxon>
        <taxon>Fabales</taxon>
        <taxon>Fabaceae</taxon>
        <taxon>Papilionoideae</taxon>
        <taxon>50 kb inversion clade</taxon>
        <taxon>NPAAA clade</taxon>
        <taxon>indigoferoid/millettioid clade</taxon>
        <taxon>Phaseoleae</taxon>
        <taxon>Vigna</taxon>
    </lineage>
</organism>
<reference evidence="1 2" key="1">
    <citation type="journal article" date="2023" name="Life. Sci Alliance">
        <title>Evolutionary insights into 3D genome organization and epigenetic landscape of Vigna mungo.</title>
        <authorList>
            <person name="Junaid A."/>
            <person name="Singh B."/>
            <person name="Bhatia S."/>
        </authorList>
    </citation>
    <scope>NUCLEOTIDE SEQUENCE [LARGE SCALE GENOMIC DNA]</scope>
    <source>
        <strain evidence="1">Urdbean</strain>
    </source>
</reference>
<accession>A0AAQ3N7N1</accession>
<name>A0AAQ3N7N1_VIGMU</name>